<comment type="subcellular location">
    <subcellularLocation>
        <location evidence="1">Membrane</location>
        <topology evidence="1">Multi-pass membrane protein</topology>
    </subcellularLocation>
</comment>
<keyword evidence="3" id="KW-1133">Transmembrane helix</keyword>
<keyword evidence="7" id="KW-1185">Reference proteome</keyword>
<evidence type="ECO:0000313" key="6">
    <source>
        <dbReference type="EMBL" id="KAA9160767.1"/>
    </source>
</evidence>
<dbReference type="Pfam" id="PF03176">
    <property type="entry name" value="MMPL"/>
    <property type="match status" value="1"/>
</dbReference>
<evidence type="ECO:0000256" key="1">
    <source>
        <dbReference type="ARBA" id="ARBA00004141"/>
    </source>
</evidence>
<comment type="caution">
    <text evidence="6">The sequence shown here is derived from an EMBL/GenBank/DDBJ whole genome shotgun (WGS) entry which is preliminary data.</text>
</comment>
<evidence type="ECO:0000256" key="2">
    <source>
        <dbReference type="ARBA" id="ARBA00022692"/>
    </source>
</evidence>
<dbReference type="GO" id="GO:0016020">
    <property type="term" value="C:membrane"/>
    <property type="evidence" value="ECO:0007669"/>
    <property type="project" value="UniProtKB-SubCell"/>
</dbReference>
<reference evidence="6" key="1">
    <citation type="submission" date="2019-09" db="EMBL/GenBank/DDBJ databases">
        <authorList>
            <person name="Teo W.F.A."/>
            <person name="Duangmal K."/>
        </authorList>
    </citation>
    <scope>NUCLEOTIDE SEQUENCE [LARGE SCALE GENOMIC DNA]</scope>
    <source>
        <strain evidence="6">K81G1</strain>
    </source>
</reference>
<accession>A0A5N0V2U4</accession>
<dbReference type="Proteomes" id="UP000319769">
    <property type="component" value="Unassembled WGS sequence"/>
</dbReference>
<keyword evidence="2" id="KW-0812">Transmembrane</keyword>
<gene>
    <name evidence="6" type="ORF">FPZ12_016635</name>
</gene>
<organism evidence="6 7">
    <name type="scientific">Amycolatopsis acidicola</name>
    <dbReference type="NCBI Taxonomy" id="2596893"/>
    <lineage>
        <taxon>Bacteria</taxon>
        <taxon>Bacillati</taxon>
        <taxon>Actinomycetota</taxon>
        <taxon>Actinomycetes</taxon>
        <taxon>Pseudonocardiales</taxon>
        <taxon>Pseudonocardiaceae</taxon>
        <taxon>Amycolatopsis</taxon>
    </lineage>
</organism>
<keyword evidence="4" id="KW-0472">Membrane</keyword>
<evidence type="ECO:0000313" key="7">
    <source>
        <dbReference type="Proteomes" id="UP000319769"/>
    </source>
</evidence>
<dbReference type="AlphaFoldDB" id="A0A5N0V2U4"/>
<name>A0A5N0V2U4_9PSEU</name>
<dbReference type="EMBL" id="VMNW02000020">
    <property type="protein sequence ID" value="KAA9160767.1"/>
    <property type="molecule type" value="Genomic_DNA"/>
</dbReference>
<sequence>MSSFLYRLGRAMARGRVVVVAVWLVVLAVAGGGALVFSQGTDDTFAIPGSESQDALDYLGRVFPQVSGTSAQLVVVVPEGQSVDVPATRAAVADAVARIGGLDQVASVLSPFDAGVHGAVSGDQRAAIVTVQLKVGLGVLAREVANVGTRSRMILA</sequence>
<protein>
    <submittedName>
        <fullName evidence="6">MMPL family transporter</fullName>
    </submittedName>
</protein>
<evidence type="ECO:0000256" key="3">
    <source>
        <dbReference type="ARBA" id="ARBA00022989"/>
    </source>
</evidence>
<dbReference type="RefSeq" id="WP_144760468.1">
    <property type="nucleotide sequence ID" value="NZ_VMNW02000020.1"/>
</dbReference>
<evidence type="ECO:0000256" key="4">
    <source>
        <dbReference type="ARBA" id="ARBA00023136"/>
    </source>
</evidence>
<feature type="domain" description="Membrane transport protein MMPL" evidence="5">
    <location>
        <begin position="46"/>
        <end position="134"/>
    </location>
</feature>
<evidence type="ECO:0000259" key="5">
    <source>
        <dbReference type="Pfam" id="PF03176"/>
    </source>
</evidence>
<dbReference type="InterPro" id="IPR004869">
    <property type="entry name" value="MMPL_dom"/>
</dbReference>
<proteinExistence type="predicted"/>